<keyword evidence="5 14" id="KW-0479">Metal-binding</keyword>
<evidence type="ECO:0000256" key="13">
    <source>
        <dbReference type="ARBA" id="ARBA00049940"/>
    </source>
</evidence>
<evidence type="ECO:0000256" key="2">
    <source>
        <dbReference type="ARBA" id="ARBA00022448"/>
    </source>
</evidence>
<dbReference type="AlphaFoldDB" id="A0A2T4PYA4"/>
<comment type="similarity">
    <text evidence="11 14">Belongs to the fluoride channel Fluc/FEX (TC 1.A.43) family.</text>
</comment>
<keyword evidence="6 14" id="KW-1133">Transmembrane helix</keyword>
<feature type="transmembrane region" description="Helical" evidence="14">
    <location>
        <begin position="64"/>
        <end position="84"/>
    </location>
</feature>
<name>A0A2T4PYA4_STAWA</name>
<dbReference type="GO" id="GO:0046872">
    <property type="term" value="F:metal ion binding"/>
    <property type="evidence" value="ECO:0007669"/>
    <property type="project" value="UniProtKB-KW"/>
</dbReference>
<protein>
    <recommendedName>
        <fullName evidence="14">Fluoride-specific ion channel FluC</fullName>
    </recommendedName>
</protein>
<dbReference type="InterPro" id="IPR003691">
    <property type="entry name" value="FluC"/>
</dbReference>
<dbReference type="GO" id="GO:0140114">
    <property type="term" value="P:cellular detoxification of fluoride"/>
    <property type="evidence" value="ECO:0007669"/>
    <property type="project" value="UniProtKB-UniRule"/>
</dbReference>
<comment type="function">
    <text evidence="13 14">Fluoride-specific ion channel. Important for reducing fluoride concentration in the cell, thus reducing its toxicity.</text>
</comment>
<feature type="transmembrane region" description="Helical" evidence="14">
    <location>
        <begin position="96"/>
        <end position="118"/>
    </location>
</feature>
<evidence type="ECO:0000256" key="5">
    <source>
        <dbReference type="ARBA" id="ARBA00022723"/>
    </source>
</evidence>
<keyword evidence="10 14" id="KW-0407">Ion channel</keyword>
<dbReference type="GO" id="GO:0062054">
    <property type="term" value="F:fluoride channel activity"/>
    <property type="evidence" value="ECO:0007669"/>
    <property type="project" value="UniProtKB-UniRule"/>
</dbReference>
<keyword evidence="9 14" id="KW-0472">Membrane</keyword>
<dbReference type="PANTHER" id="PTHR28259:SF16">
    <property type="entry name" value="FLUORIDE-SPECIFIC ION CHANNEL FLUC 2"/>
    <property type="match status" value="1"/>
</dbReference>
<evidence type="ECO:0000313" key="15">
    <source>
        <dbReference type="EMBL" id="PTI49951.1"/>
    </source>
</evidence>
<accession>A0A2T4PYA4</accession>
<evidence type="ECO:0000256" key="9">
    <source>
        <dbReference type="ARBA" id="ARBA00023136"/>
    </source>
</evidence>
<organism evidence="15 16">
    <name type="scientific">Staphylococcus warneri</name>
    <dbReference type="NCBI Taxonomy" id="1292"/>
    <lineage>
        <taxon>Bacteria</taxon>
        <taxon>Bacillati</taxon>
        <taxon>Bacillota</taxon>
        <taxon>Bacilli</taxon>
        <taxon>Bacillales</taxon>
        <taxon>Staphylococcaceae</taxon>
        <taxon>Staphylococcus</taxon>
    </lineage>
</organism>
<evidence type="ECO:0000256" key="8">
    <source>
        <dbReference type="ARBA" id="ARBA00023065"/>
    </source>
</evidence>
<reference evidence="15 16" key="1">
    <citation type="journal article" date="2016" name="Front. Microbiol.">
        <title>Comprehensive Phylogenetic Analysis of Bovine Non-aureus Staphylococci Species Based on Whole-Genome Sequencing.</title>
        <authorList>
            <person name="Naushad S."/>
            <person name="Barkema H.W."/>
            <person name="Luby C."/>
            <person name="Condas L.A."/>
            <person name="Nobrega D.B."/>
            <person name="Carson D.A."/>
            <person name="De Buck J."/>
        </authorList>
    </citation>
    <scope>NUCLEOTIDE SEQUENCE [LARGE SCALE GENOMIC DNA]</scope>
    <source>
        <strain evidence="15 16">SNUC 2993</strain>
    </source>
</reference>
<evidence type="ECO:0000256" key="11">
    <source>
        <dbReference type="ARBA" id="ARBA00035120"/>
    </source>
</evidence>
<keyword evidence="8 14" id="KW-0406">Ion transport</keyword>
<gene>
    <name evidence="14" type="primary">fluC</name>
    <name evidence="14" type="synonym">crcB</name>
    <name evidence="15" type="ORF">BU085_10605</name>
</gene>
<feature type="transmembrane region" description="Helical" evidence="14">
    <location>
        <begin position="6"/>
        <end position="26"/>
    </location>
</feature>
<feature type="binding site" evidence="14">
    <location>
        <position position="74"/>
    </location>
    <ligand>
        <name>Na(+)</name>
        <dbReference type="ChEBI" id="CHEBI:29101"/>
        <note>structural</note>
    </ligand>
</feature>
<keyword evidence="7 14" id="KW-0915">Sodium</keyword>
<keyword evidence="4 14" id="KW-0812">Transmembrane</keyword>
<feature type="binding site" evidence="14">
    <location>
        <position position="71"/>
    </location>
    <ligand>
        <name>Na(+)</name>
        <dbReference type="ChEBI" id="CHEBI:29101"/>
        <note>structural</note>
    </ligand>
</feature>
<dbReference type="STRING" id="1194526.A284_04890"/>
<evidence type="ECO:0000256" key="1">
    <source>
        <dbReference type="ARBA" id="ARBA00004651"/>
    </source>
</evidence>
<dbReference type="EMBL" id="PZEV01000043">
    <property type="protein sequence ID" value="PTI49951.1"/>
    <property type="molecule type" value="Genomic_DNA"/>
</dbReference>
<comment type="activity regulation">
    <text evidence="14">Na(+) is not transported, but it plays an essential structural role and its presence is essential for fluoride channel function.</text>
</comment>
<evidence type="ECO:0000256" key="4">
    <source>
        <dbReference type="ARBA" id="ARBA00022692"/>
    </source>
</evidence>
<dbReference type="HAMAP" id="MF_00454">
    <property type="entry name" value="FluC"/>
    <property type="match status" value="1"/>
</dbReference>
<evidence type="ECO:0000256" key="10">
    <source>
        <dbReference type="ARBA" id="ARBA00023303"/>
    </source>
</evidence>
<keyword evidence="3 14" id="KW-1003">Cell membrane</keyword>
<evidence type="ECO:0000256" key="12">
    <source>
        <dbReference type="ARBA" id="ARBA00035585"/>
    </source>
</evidence>
<comment type="subcellular location">
    <subcellularLocation>
        <location evidence="1 14">Cell membrane</location>
        <topology evidence="1 14">Multi-pass membrane protein</topology>
    </subcellularLocation>
</comment>
<comment type="catalytic activity">
    <reaction evidence="12">
        <text>fluoride(in) = fluoride(out)</text>
        <dbReference type="Rhea" id="RHEA:76159"/>
        <dbReference type="ChEBI" id="CHEBI:17051"/>
    </reaction>
    <physiologicalReaction direction="left-to-right" evidence="12">
        <dbReference type="Rhea" id="RHEA:76160"/>
    </physiologicalReaction>
</comment>
<comment type="caution">
    <text evidence="15">The sequence shown here is derived from an EMBL/GenBank/DDBJ whole genome shotgun (WGS) entry which is preliminary data.</text>
</comment>
<keyword evidence="2 14" id="KW-0813">Transport</keyword>
<dbReference type="GO" id="GO:0005886">
    <property type="term" value="C:plasma membrane"/>
    <property type="evidence" value="ECO:0007669"/>
    <property type="project" value="UniProtKB-SubCell"/>
</dbReference>
<feature type="transmembrane region" description="Helical" evidence="14">
    <location>
        <begin position="38"/>
        <end position="58"/>
    </location>
</feature>
<proteinExistence type="inferred from homology"/>
<dbReference type="PANTHER" id="PTHR28259">
    <property type="entry name" value="FLUORIDE EXPORT PROTEIN 1-RELATED"/>
    <property type="match status" value="1"/>
</dbReference>
<evidence type="ECO:0000256" key="6">
    <source>
        <dbReference type="ARBA" id="ARBA00022989"/>
    </source>
</evidence>
<dbReference type="Proteomes" id="UP000240717">
    <property type="component" value="Unassembled WGS sequence"/>
</dbReference>
<sequence length="119" mass="13031">MIMTMVLVMLGGGIGAMSRALISNYFNHFNTRLPVGTLIVNIVGCMLIGAISGLSLHIKWMNPFFITGILGGLTTFSTLSNELVGMVSPQFKPIPFIIYTLLQFVGAFASCYFAYHLFQ</sequence>
<evidence type="ECO:0000256" key="14">
    <source>
        <dbReference type="HAMAP-Rule" id="MF_00454"/>
    </source>
</evidence>
<dbReference type="Pfam" id="PF02537">
    <property type="entry name" value="CRCB"/>
    <property type="match status" value="1"/>
</dbReference>
<evidence type="ECO:0000313" key="16">
    <source>
        <dbReference type="Proteomes" id="UP000240717"/>
    </source>
</evidence>
<evidence type="ECO:0000256" key="3">
    <source>
        <dbReference type="ARBA" id="ARBA00022475"/>
    </source>
</evidence>
<evidence type="ECO:0000256" key="7">
    <source>
        <dbReference type="ARBA" id="ARBA00023053"/>
    </source>
</evidence>